<sequence>MNIIKELKVLQNDTSKGFNLWRIFQKCKRQGFIGGVAIANTFVGGNSEALKFHANELMKKWKMDEICKKSFLILIAIKDRSFWISKDSNFPIRSSFFAQIFNEQKEEFLTENYEKAIINIIHRISNAVQNEAGKGDFGIEMVFVYCKYIFFAFIIGSFLYCCCHNLKVSAGGNGYQSGSSYYSNNNHYNDNRGSEESGGGGCDNGGDDGGGGGGGDW</sequence>
<keyword evidence="2" id="KW-1133">Transmembrane helix</keyword>
<evidence type="ECO:0000313" key="4">
    <source>
        <dbReference type="Proteomes" id="UP000887578"/>
    </source>
</evidence>
<keyword evidence="4" id="KW-1185">Reference proteome</keyword>
<keyword evidence="2" id="KW-0472">Membrane</keyword>
<evidence type="ECO:0000256" key="2">
    <source>
        <dbReference type="SAM" id="Phobius"/>
    </source>
</evidence>
<evidence type="ECO:0000256" key="1">
    <source>
        <dbReference type="SAM" id="MobiDB-lite"/>
    </source>
</evidence>
<protein>
    <submittedName>
        <fullName evidence="5">TPM domain-containing protein</fullName>
    </submittedName>
</protein>
<feature type="domain" description="TPM" evidence="3">
    <location>
        <begin position="37"/>
        <end position="126"/>
    </location>
</feature>
<accession>A0A914QWI4</accession>
<dbReference type="AlphaFoldDB" id="A0A914QWI4"/>
<keyword evidence="2" id="KW-0812">Transmembrane</keyword>
<dbReference type="WBParaSite" id="PDA_v2.g8616.t1">
    <property type="protein sequence ID" value="PDA_v2.g8616.t1"/>
    <property type="gene ID" value="PDA_v2.g8616"/>
</dbReference>
<feature type="region of interest" description="Disordered" evidence="1">
    <location>
        <begin position="192"/>
        <end position="217"/>
    </location>
</feature>
<name>A0A914QWI4_9BILA</name>
<reference evidence="5" key="1">
    <citation type="submission" date="2022-11" db="UniProtKB">
        <authorList>
            <consortium name="WormBaseParasite"/>
        </authorList>
    </citation>
    <scope>IDENTIFICATION</scope>
</reference>
<evidence type="ECO:0000259" key="3">
    <source>
        <dbReference type="Pfam" id="PF04536"/>
    </source>
</evidence>
<evidence type="ECO:0000313" key="5">
    <source>
        <dbReference type="WBParaSite" id="PDA_v2.g8616.t1"/>
    </source>
</evidence>
<dbReference type="InterPro" id="IPR007621">
    <property type="entry name" value="TPM_dom"/>
</dbReference>
<dbReference type="Gene3D" id="3.10.310.50">
    <property type="match status" value="1"/>
</dbReference>
<organism evidence="4 5">
    <name type="scientific">Panagrolaimus davidi</name>
    <dbReference type="NCBI Taxonomy" id="227884"/>
    <lineage>
        <taxon>Eukaryota</taxon>
        <taxon>Metazoa</taxon>
        <taxon>Ecdysozoa</taxon>
        <taxon>Nematoda</taxon>
        <taxon>Chromadorea</taxon>
        <taxon>Rhabditida</taxon>
        <taxon>Tylenchina</taxon>
        <taxon>Panagrolaimomorpha</taxon>
        <taxon>Panagrolaimoidea</taxon>
        <taxon>Panagrolaimidae</taxon>
        <taxon>Panagrolaimus</taxon>
    </lineage>
</organism>
<proteinExistence type="predicted"/>
<dbReference type="Pfam" id="PF04536">
    <property type="entry name" value="TPM_phosphatase"/>
    <property type="match status" value="1"/>
</dbReference>
<feature type="transmembrane region" description="Helical" evidence="2">
    <location>
        <begin position="142"/>
        <end position="160"/>
    </location>
</feature>
<feature type="compositionally biased region" description="Gly residues" evidence="1">
    <location>
        <begin position="196"/>
        <end position="217"/>
    </location>
</feature>
<dbReference type="Proteomes" id="UP000887578">
    <property type="component" value="Unplaced"/>
</dbReference>